<evidence type="ECO:0000313" key="2">
    <source>
        <dbReference type="Proteomes" id="UP000279057"/>
    </source>
</evidence>
<proteinExistence type="predicted"/>
<comment type="caution">
    <text evidence="1">The sequence shown here is derived from an EMBL/GenBank/DDBJ whole genome shotgun (WGS) entry which is preliminary data.</text>
</comment>
<name>A0A3M3FIQ1_PSESG</name>
<protein>
    <submittedName>
        <fullName evidence="1">Uncharacterized protein</fullName>
    </submittedName>
</protein>
<accession>A0A3M3FIQ1</accession>
<organism evidence="1 2">
    <name type="scientific">Pseudomonas savastanoi pv. glycinea</name>
    <name type="common">Pseudomonas syringae pv. glycinea</name>
    <dbReference type="NCBI Taxonomy" id="318"/>
    <lineage>
        <taxon>Bacteria</taxon>
        <taxon>Pseudomonadati</taxon>
        <taxon>Pseudomonadota</taxon>
        <taxon>Gammaproteobacteria</taxon>
        <taxon>Pseudomonadales</taxon>
        <taxon>Pseudomonadaceae</taxon>
        <taxon>Pseudomonas</taxon>
    </lineage>
</organism>
<dbReference type="AlphaFoldDB" id="A0A3M3FIQ1"/>
<dbReference type="Proteomes" id="UP000279057">
    <property type="component" value="Unassembled WGS sequence"/>
</dbReference>
<reference evidence="1 2" key="1">
    <citation type="submission" date="2018-08" db="EMBL/GenBank/DDBJ databases">
        <title>Recombination of ecologically and evolutionarily significant loci maintains genetic cohesion in the Pseudomonas syringae species complex.</title>
        <authorList>
            <person name="Dillon M."/>
            <person name="Thakur S."/>
            <person name="Almeida R.N.D."/>
            <person name="Weir B.S."/>
            <person name="Guttman D.S."/>
        </authorList>
    </citation>
    <scope>NUCLEOTIDE SEQUENCE [LARGE SCALE GENOMIC DNA]</scope>
    <source>
        <strain evidence="1 2">ICMP 4332</strain>
    </source>
</reference>
<evidence type="ECO:0000313" key="1">
    <source>
        <dbReference type="EMBL" id="RMM61780.1"/>
    </source>
</evidence>
<gene>
    <name evidence="1" type="ORF">ALQ74_04619</name>
</gene>
<dbReference type="EMBL" id="RBOM01000222">
    <property type="protein sequence ID" value="RMM61780.1"/>
    <property type="molecule type" value="Genomic_DNA"/>
</dbReference>
<sequence>MDPALPEHPPASKSALIFPVAMISGRLLNSYRRSTPRAVTFAPQTMECEMSCFISIRACPNPNDFFDELISDERQTIQGWRLSIRRISTPTTSDETPDTFVDVRWLHAEFDCEPEQVKDVLNTQLPELRQLIRILAGVRSNHFNQGLSFSMWFEEYVLDGVLHMIHPFKINVGIGVLNIQTLDGNGTVLSDMKAFEASQAQARRQAAKRELRVLAANIVPFLSDPQFRRAWESYSLAQGSGDHAIGHLYDIREAAEKRFGNAQKVLKLSENEWDRFGKLFNGVSVMGGRHNGMHSASLRPLTSAEKSQAMIFARKMLDAFAKELESRAARS</sequence>